<dbReference type="InterPro" id="IPR003797">
    <property type="entry name" value="DegV"/>
</dbReference>
<dbReference type="KEGG" id="efr:EFREU_v1c04150"/>
<dbReference type="Proteomes" id="UP000232222">
    <property type="component" value="Chromosome"/>
</dbReference>
<dbReference type="PANTHER" id="PTHR33434:SF2">
    <property type="entry name" value="FATTY ACID-BINDING PROTEIN TM_1468"/>
    <property type="match status" value="1"/>
</dbReference>
<proteinExistence type="predicted"/>
<gene>
    <name evidence="2" type="primary">degV</name>
    <name evidence="2" type="ORF">EFREU_v1c04150</name>
</gene>
<protein>
    <submittedName>
        <fullName evidence="2">Fatty acid-binding protein DegV</fullName>
    </submittedName>
</protein>
<evidence type="ECO:0000256" key="1">
    <source>
        <dbReference type="ARBA" id="ARBA00023121"/>
    </source>
</evidence>
<keyword evidence="1" id="KW-0446">Lipid-binding</keyword>
<organism evidence="2 3">
    <name type="scientific">Entomoplasma freundtii</name>
    <dbReference type="NCBI Taxonomy" id="74700"/>
    <lineage>
        <taxon>Bacteria</taxon>
        <taxon>Bacillati</taxon>
        <taxon>Mycoplasmatota</taxon>
        <taxon>Mollicutes</taxon>
        <taxon>Entomoplasmatales</taxon>
        <taxon>Entomoplasmataceae</taxon>
        <taxon>Entomoplasma</taxon>
    </lineage>
</organism>
<dbReference type="SUPFAM" id="SSF82549">
    <property type="entry name" value="DAK1/DegV-like"/>
    <property type="match status" value="1"/>
</dbReference>
<reference evidence="2 3" key="1">
    <citation type="submission" date="2017-11" db="EMBL/GenBank/DDBJ databases">
        <title>Genome sequence of Entomoplasma freundtii BARC 318 (ATCC 51999).</title>
        <authorList>
            <person name="Lo W.-S."/>
            <person name="Gasparich G.E."/>
            <person name="Kuo C.-H."/>
        </authorList>
    </citation>
    <scope>NUCLEOTIDE SEQUENCE [LARGE SCALE GENOMIC DNA]</scope>
    <source>
        <strain evidence="2 3">BARC 318</strain>
    </source>
</reference>
<evidence type="ECO:0000313" key="2">
    <source>
        <dbReference type="EMBL" id="ATZ16441.1"/>
    </source>
</evidence>
<dbReference type="PANTHER" id="PTHR33434">
    <property type="entry name" value="DEGV DOMAIN-CONTAINING PROTEIN DR_1986-RELATED"/>
    <property type="match status" value="1"/>
</dbReference>
<dbReference type="EMBL" id="CP024962">
    <property type="protein sequence ID" value="ATZ16441.1"/>
    <property type="molecule type" value="Genomic_DNA"/>
</dbReference>
<dbReference type="RefSeq" id="WP_100609413.1">
    <property type="nucleotide sequence ID" value="NZ_CP024962.1"/>
</dbReference>
<dbReference type="PROSITE" id="PS51482">
    <property type="entry name" value="DEGV"/>
    <property type="match status" value="1"/>
</dbReference>
<dbReference type="GO" id="GO:0008289">
    <property type="term" value="F:lipid binding"/>
    <property type="evidence" value="ECO:0007669"/>
    <property type="project" value="UniProtKB-KW"/>
</dbReference>
<name>A0A2K8NUK0_9MOLU</name>
<evidence type="ECO:0000313" key="3">
    <source>
        <dbReference type="Proteomes" id="UP000232222"/>
    </source>
</evidence>
<dbReference type="AlphaFoldDB" id="A0A2K8NUK0"/>
<dbReference type="Gene3D" id="3.30.1180.10">
    <property type="match status" value="1"/>
</dbReference>
<dbReference type="Pfam" id="PF02645">
    <property type="entry name" value="DegV"/>
    <property type="match status" value="1"/>
</dbReference>
<dbReference type="InterPro" id="IPR050270">
    <property type="entry name" value="DegV_domain_contain"/>
</dbReference>
<dbReference type="OrthoDB" id="388177at2"/>
<dbReference type="NCBIfam" id="TIGR00762">
    <property type="entry name" value="DegV"/>
    <property type="match status" value="1"/>
</dbReference>
<accession>A0A2K8NUK0</accession>
<dbReference type="Gene3D" id="3.40.50.10170">
    <property type="match status" value="1"/>
</dbReference>
<sequence length="279" mass="31617">MRIAILTDSSWGGNPHDYRDLYVVPLMMTDENGQEILDNKLSKNEFYKLLDEQKLKTALTPPGIMLAMWDKLLIDYDQVIFAGISKGLSSQFNTYRVVSETEDKYKGKVFVVDTNGVSVVLEHEIEKIVLWTAKNKNGFEVMELMAKENQDFCAFIIPKSLETLKRGGRITPTAAAMAKVLKIVPILRYDGTIDKEGTARTFKRAINEALSLIRKNCKNVTHIDLAYSESPEVVINLVRDLIAKEGFKINLYRHLPYVIAAHTGRETFALVAWKNKGDK</sequence>
<keyword evidence="3" id="KW-1185">Reference proteome</keyword>
<dbReference type="InterPro" id="IPR043168">
    <property type="entry name" value="DegV_C"/>
</dbReference>